<feature type="transmembrane region" description="Helical" evidence="1">
    <location>
        <begin position="74"/>
        <end position="95"/>
    </location>
</feature>
<name>A0A917M3L1_9SPHI</name>
<dbReference type="AlphaFoldDB" id="A0A917M3L1"/>
<reference evidence="2" key="2">
    <citation type="submission" date="2020-09" db="EMBL/GenBank/DDBJ databases">
        <authorList>
            <person name="Sun Q."/>
            <person name="Zhou Y."/>
        </authorList>
    </citation>
    <scope>NUCLEOTIDE SEQUENCE</scope>
    <source>
        <strain evidence="2">CGMCC 1.12195</strain>
    </source>
</reference>
<keyword evidence="1" id="KW-1133">Transmembrane helix</keyword>
<keyword evidence="1" id="KW-0472">Membrane</keyword>
<organism evidence="2 3">
    <name type="scientific">Parapedobacter pyrenivorans</name>
    <dbReference type="NCBI Taxonomy" id="1305674"/>
    <lineage>
        <taxon>Bacteria</taxon>
        <taxon>Pseudomonadati</taxon>
        <taxon>Bacteroidota</taxon>
        <taxon>Sphingobacteriia</taxon>
        <taxon>Sphingobacteriales</taxon>
        <taxon>Sphingobacteriaceae</taxon>
        <taxon>Parapedobacter</taxon>
    </lineage>
</organism>
<feature type="transmembrane region" description="Helical" evidence="1">
    <location>
        <begin position="107"/>
        <end position="127"/>
    </location>
</feature>
<accession>A0A917M3L1</accession>
<sequence length="135" mass="15382">MRLTDEQLKKLLQEQAETEERQLAPDEIDAYTLLFESLRSEKENQSAATSVDVANAVMAEIALLEERRDRNRDLVTVILALCLGVLATSISYYFVDYPLLKAGLFWLKANFSVVLFVIIAVCLIQFADKKLVLRR</sequence>
<dbReference type="EMBL" id="BMER01000001">
    <property type="protein sequence ID" value="GGG73065.1"/>
    <property type="molecule type" value="Genomic_DNA"/>
</dbReference>
<reference evidence="2" key="1">
    <citation type="journal article" date="2014" name="Int. J. Syst. Evol. Microbiol.">
        <title>Complete genome sequence of Corynebacterium casei LMG S-19264T (=DSM 44701T), isolated from a smear-ripened cheese.</title>
        <authorList>
            <consortium name="US DOE Joint Genome Institute (JGI-PGF)"/>
            <person name="Walter F."/>
            <person name="Albersmeier A."/>
            <person name="Kalinowski J."/>
            <person name="Ruckert C."/>
        </authorList>
    </citation>
    <scope>NUCLEOTIDE SEQUENCE</scope>
    <source>
        <strain evidence="2">CGMCC 1.12195</strain>
    </source>
</reference>
<comment type="caution">
    <text evidence="2">The sequence shown here is derived from an EMBL/GenBank/DDBJ whole genome shotgun (WGS) entry which is preliminary data.</text>
</comment>
<evidence type="ECO:0000256" key="1">
    <source>
        <dbReference type="SAM" id="Phobius"/>
    </source>
</evidence>
<keyword evidence="3" id="KW-1185">Reference proteome</keyword>
<dbReference type="RefSeq" id="WP_188503948.1">
    <property type="nucleotide sequence ID" value="NZ_BMER01000001.1"/>
</dbReference>
<dbReference type="Proteomes" id="UP000660862">
    <property type="component" value="Unassembled WGS sequence"/>
</dbReference>
<gene>
    <name evidence="2" type="ORF">GCM10007415_00500</name>
</gene>
<proteinExistence type="predicted"/>
<protein>
    <submittedName>
        <fullName evidence="2">Uncharacterized protein</fullName>
    </submittedName>
</protein>
<evidence type="ECO:0000313" key="2">
    <source>
        <dbReference type="EMBL" id="GGG73065.1"/>
    </source>
</evidence>
<evidence type="ECO:0000313" key="3">
    <source>
        <dbReference type="Proteomes" id="UP000660862"/>
    </source>
</evidence>
<keyword evidence="1" id="KW-0812">Transmembrane</keyword>